<evidence type="ECO:0000313" key="8">
    <source>
        <dbReference type="Proteomes" id="UP000636800"/>
    </source>
</evidence>
<dbReference type="PROSITE" id="PS01031">
    <property type="entry name" value="SHSP"/>
    <property type="match status" value="1"/>
</dbReference>
<keyword evidence="8" id="KW-1185">Reference proteome</keyword>
<evidence type="ECO:0000313" key="7">
    <source>
        <dbReference type="EMBL" id="KAG0463929.1"/>
    </source>
</evidence>
<dbReference type="PANTHER" id="PTHR11527">
    <property type="entry name" value="HEAT-SHOCK PROTEIN 20 FAMILY MEMBER"/>
    <property type="match status" value="1"/>
</dbReference>
<protein>
    <recommendedName>
        <fullName evidence="6">SHSP domain-containing protein</fullName>
    </recommendedName>
</protein>
<dbReference type="Gene3D" id="2.60.40.790">
    <property type="match status" value="1"/>
</dbReference>
<sequence>MDPRIFGLDNPIISTLQHLIDLPDELEKSLNAPSRTYVRDARAMASTPADIRELPSSYEFVIDVPGVKSGEIKVQVEDNNLLVISGERRREEEKDKDGSKYLRMERRMGKLMRKFSLPENANVEAISAACRDGVLTVTVEKLPRRSLKKAEDHRGQGCLN</sequence>
<evidence type="ECO:0000256" key="4">
    <source>
        <dbReference type="PROSITE-ProRule" id="PRU00285"/>
    </source>
</evidence>
<dbReference type="EMBL" id="JADCNL010000010">
    <property type="protein sequence ID" value="KAG0463929.1"/>
    <property type="molecule type" value="Genomic_DNA"/>
</dbReference>
<dbReference type="OrthoDB" id="1748043at2759"/>
<comment type="caution">
    <text evidence="7">The sequence shown here is derived from an EMBL/GenBank/DDBJ whole genome shotgun (WGS) entry which is preliminary data.</text>
</comment>
<reference evidence="7 8" key="1">
    <citation type="journal article" date="2020" name="Nat. Food">
        <title>A phased Vanilla planifolia genome enables genetic improvement of flavour and production.</title>
        <authorList>
            <person name="Hasing T."/>
            <person name="Tang H."/>
            <person name="Brym M."/>
            <person name="Khazi F."/>
            <person name="Huang T."/>
            <person name="Chambers A.H."/>
        </authorList>
    </citation>
    <scope>NUCLEOTIDE SEQUENCE [LARGE SCALE GENOMIC DNA]</scope>
    <source>
        <tissue evidence="7">Leaf</tissue>
    </source>
</reference>
<dbReference type="GO" id="GO:0006950">
    <property type="term" value="P:response to stress"/>
    <property type="evidence" value="ECO:0007669"/>
    <property type="project" value="UniProtKB-ARBA"/>
</dbReference>
<dbReference type="InterPro" id="IPR031107">
    <property type="entry name" value="Small_HSP"/>
</dbReference>
<name>A0A835UI27_VANPL</name>
<dbReference type="Pfam" id="PF00011">
    <property type="entry name" value="HSP20"/>
    <property type="match status" value="1"/>
</dbReference>
<comment type="subcellular location">
    <subcellularLocation>
        <location evidence="1">Cytoplasm</location>
    </subcellularLocation>
</comment>
<evidence type="ECO:0000259" key="6">
    <source>
        <dbReference type="PROSITE" id="PS01031"/>
    </source>
</evidence>
<keyword evidence="2" id="KW-0963">Cytoplasm</keyword>
<comment type="similarity">
    <text evidence="4 5">Belongs to the small heat shock protein (HSP20) family.</text>
</comment>
<accession>A0A835UI27</accession>
<gene>
    <name evidence="7" type="ORF">HPP92_019998</name>
</gene>
<proteinExistence type="inferred from homology"/>
<evidence type="ECO:0000256" key="3">
    <source>
        <dbReference type="ARBA" id="ARBA00023016"/>
    </source>
</evidence>
<dbReference type="InterPro" id="IPR008978">
    <property type="entry name" value="HSP20-like_chaperone"/>
</dbReference>
<evidence type="ECO:0000256" key="5">
    <source>
        <dbReference type="RuleBase" id="RU003616"/>
    </source>
</evidence>
<evidence type="ECO:0000256" key="2">
    <source>
        <dbReference type="ARBA" id="ARBA00022490"/>
    </source>
</evidence>
<dbReference type="Proteomes" id="UP000636800">
    <property type="component" value="Chromosome 10"/>
</dbReference>
<feature type="domain" description="SHSP" evidence="6">
    <location>
        <begin position="40"/>
        <end position="156"/>
    </location>
</feature>
<dbReference type="AlphaFoldDB" id="A0A835UI27"/>
<organism evidence="7 8">
    <name type="scientific">Vanilla planifolia</name>
    <name type="common">Vanilla</name>
    <dbReference type="NCBI Taxonomy" id="51239"/>
    <lineage>
        <taxon>Eukaryota</taxon>
        <taxon>Viridiplantae</taxon>
        <taxon>Streptophyta</taxon>
        <taxon>Embryophyta</taxon>
        <taxon>Tracheophyta</taxon>
        <taxon>Spermatophyta</taxon>
        <taxon>Magnoliopsida</taxon>
        <taxon>Liliopsida</taxon>
        <taxon>Asparagales</taxon>
        <taxon>Orchidaceae</taxon>
        <taxon>Vanilloideae</taxon>
        <taxon>Vanilleae</taxon>
        <taxon>Vanilla</taxon>
    </lineage>
</organism>
<dbReference type="InterPro" id="IPR002068">
    <property type="entry name" value="A-crystallin/Hsp20_dom"/>
</dbReference>
<evidence type="ECO:0000256" key="1">
    <source>
        <dbReference type="ARBA" id="ARBA00004496"/>
    </source>
</evidence>
<dbReference type="SUPFAM" id="SSF49764">
    <property type="entry name" value="HSP20-like chaperones"/>
    <property type="match status" value="1"/>
</dbReference>
<keyword evidence="3" id="KW-0346">Stress response</keyword>
<dbReference type="FunFam" id="2.60.40.790:FF:000010">
    <property type="entry name" value="17.3 kDa class II heat shock protein-like"/>
    <property type="match status" value="1"/>
</dbReference>
<dbReference type="GO" id="GO:0005737">
    <property type="term" value="C:cytoplasm"/>
    <property type="evidence" value="ECO:0007669"/>
    <property type="project" value="UniProtKB-SubCell"/>
</dbReference>